<keyword evidence="2" id="KW-0732">Signal</keyword>
<feature type="region of interest" description="Disordered" evidence="1">
    <location>
        <begin position="314"/>
        <end position="334"/>
    </location>
</feature>
<dbReference type="RefSeq" id="WP_168969968.1">
    <property type="nucleotide sequence ID" value="NZ_JABAFZ010000007.1"/>
</dbReference>
<feature type="compositionally biased region" description="Basic and acidic residues" evidence="1">
    <location>
        <begin position="324"/>
        <end position="334"/>
    </location>
</feature>
<feature type="region of interest" description="Disordered" evidence="1">
    <location>
        <begin position="21"/>
        <end position="50"/>
    </location>
</feature>
<dbReference type="Proteomes" id="UP000544551">
    <property type="component" value="Unassembled WGS sequence"/>
</dbReference>
<dbReference type="PROSITE" id="PS51257">
    <property type="entry name" value="PROKAR_LIPOPROTEIN"/>
    <property type="match status" value="1"/>
</dbReference>
<dbReference type="AlphaFoldDB" id="A0AB36CLE9"/>
<feature type="compositionally biased region" description="Low complexity" evidence="1">
    <location>
        <begin position="27"/>
        <end position="46"/>
    </location>
</feature>
<evidence type="ECO:0000256" key="2">
    <source>
        <dbReference type="SAM" id="SignalP"/>
    </source>
</evidence>
<evidence type="ECO:0000256" key="1">
    <source>
        <dbReference type="SAM" id="MobiDB-lite"/>
    </source>
</evidence>
<name>A0AB36CLE9_9CORY</name>
<feature type="signal peptide" evidence="2">
    <location>
        <begin position="1"/>
        <end position="25"/>
    </location>
</feature>
<proteinExistence type="predicted"/>
<dbReference type="EMBL" id="JABAFZ010000007">
    <property type="protein sequence ID" value="NME89700.1"/>
    <property type="molecule type" value="Genomic_DNA"/>
</dbReference>
<organism evidence="3 4">
    <name type="scientific">Corynebacterium stationis</name>
    <dbReference type="NCBI Taxonomy" id="1705"/>
    <lineage>
        <taxon>Bacteria</taxon>
        <taxon>Bacillati</taxon>
        <taxon>Actinomycetota</taxon>
        <taxon>Actinomycetes</taxon>
        <taxon>Mycobacteriales</taxon>
        <taxon>Corynebacteriaceae</taxon>
        <taxon>Corynebacterium</taxon>
    </lineage>
</organism>
<sequence length="334" mass="35947">MKTRLALSLAALSLALVSCSNPANSEAPQPALSTSAAPTTTSSAPKEPTKVELGETITLTDGEDESQEVALTIDDIDVSRQCHNGQSTSNDAPKEDGYYIQMTGEVEAKKLQDTYRFSFADLTAETSDGDEIDIEAADGCENAHEAFEGYQDLSNEVSEGASVQGVLEFWLSDLPQTLTYSPVDEPNNFAWSVPLFVETSTEQSAPTLTQEATPAAADDEPYVVECLFGTPGPALWSDGTTAYSDYCFYANGGPEYLEAESQSGLPPSSAWDGFDPEPYRSDGCVGSAAVCGYYDDNGDPIWFDKTTLESSPRYYDEFGNPTMDPEKGTVRTTE</sequence>
<feature type="chain" id="PRO_5044189465" evidence="2">
    <location>
        <begin position="26"/>
        <end position="334"/>
    </location>
</feature>
<accession>A0AB36CLE9</accession>
<reference evidence="3 4" key="1">
    <citation type="submission" date="2020-04" db="EMBL/GenBank/DDBJ databases">
        <authorList>
            <person name="Hitch T.C.A."/>
            <person name="Wylensek D."/>
            <person name="Clavel T."/>
        </authorList>
    </citation>
    <scope>NUCLEOTIDE SEQUENCE [LARGE SCALE GENOMIC DNA]</scope>
    <source>
        <strain evidence="3 4">BL-383-APC-3D</strain>
    </source>
</reference>
<evidence type="ECO:0000313" key="3">
    <source>
        <dbReference type="EMBL" id="NME89700.1"/>
    </source>
</evidence>
<gene>
    <name evidence="3" type="ORF">HF853_08490</name>
</gene>
<comment type="caution">
    <text evidence="3">The sequence shown here is derived from an EMBL/GenBank/DDBJ whole genome shotgun (WGS) entry which is preliminary data.</text>
</comment>
<protein>
    <submittedName>
        <fullName evidence="3">Uncharacterized protein</fullName>
    </submittedName>
</protein>
<evidence type="ECO:0000313" key="4">
    <source>
        <dbReference type="Proteomes" id="UP000544551"/>
    </source>
</evidence>